<evidence type="ECO:0000313" key="3">
    <source>
        <dbReference type="EMBL" id="CAE0448137.1"/>
    </source>
</evidence>
<evidence type="ECO:0000256" key="1">
    <source>
        <dbReference type="SAM" id="Phobius"/>
    </source>
</evidence>
<dbReference type="EMBL" id="HBIN01023508">
    <property type="protein sequence ID" value="CAE0448137.1"/>
    <property type="molecule type" value="Transcribed_RNA"/>
</dbReference>
<keyword evidence="1" id="KW-0812">Transmembrane</keyword>
<organism evidence="3">
    <name type="scientific">Aplanochytrium stocchinoi</name>
    <dbReference type="NCBI Taxonomy" id="215587"/>
    <lineage>
        <taxon>Eukaryota</taxon>
        <taxon>Sar</taxon>
        <taxon>Stramenopiles</taxon>
        <taxon>Bigyra</taxon>
        <taxon>Labyrinthulomycetes</taxon>
        <taxon>Thraustochytrida</taxon>
        <taxon>Thraustochytriidae</taxon>
        <taxon>Aplanochytrium</taxon>
    </lineage>
</organism>
<keyword evidence="1" id="KW-0472">Membrane</keyword>
<proteinExistence type="predicted"/>
<protein>
    <recommendedName>
        <fullName evidence="2">SHOCT domain-containing protein</fullName>
    </recommendedName>
</protein>
<dbReference type="InterPro" id="IPR018649">
    <property type="entry name" value="SHOCT"/>
</dbReference>
<dbReference type="AlphaFoldDB" id="A0A7S3PRK5"/>
<feature type="transmembrane region" description="Helical" evidence="1">
    <location>
        <begin position="61"/>
        <end position="82"/>
    </location>
</feature>
<reference evidence="3" key="1">
    <citation type="submission" date="2021-01" db="EMBL/GenBank/DDBJ databases">
        <authorList>
            <person name="Corre E."/>
            <person name="Pelletier E."/>
            <person name="Niang G."/>
            <person name="Scheremetjew M."/>
            <person name="Finn R."/>
            <person name="Kale V."/>
            <person name="Holt S."/>
            <person name="Cochrane G."/>
            <person name="Meng A."/>
            <person name="Brown T."/>
            <person name="Cohen L."/>
        </authorList>
    </citation>
    <scope>NUCLEOTIDE SEQUENCE</scope>
    <source>
        <strain evidence="3">GSBS06</strain>
    </source>
</reference>
<feature type="domain" description="SHOCT" evidence="2">
    <location>
        <begin position="6"/>
        <end position="32"/>
    </location>
</feature>
<gene>
    <name evidence="3" type="ORF">ASTO00021_LOCUS18101</name>
</gene>
<dbReference type="Pfam" id="PF09851">
    <property type="entry name" value="SHOCT"/>
    <property type="match status" value="1"/>
</dbReference>
<keyword evidence="1" id="KW-1133">Transmembrane helix</keyword>
<name>A0A7S3PRK5_9STRA</name>
<sequence length="119" mass="12009">MGSIADELKKLSELKETGAITQDEFDALKAKVMADFKSGSSVPVATPVPAQMKRNGNTNMIVPVGGALVAGAAIGAVAGATVPNTNNTKEISGPTGDDSCHDFEGCCKCVLSCGTCDGC</sequence>
<accession>A0A7S3PRK5</accession>
<evidence type="ECO:0000259" key="2">
    <source>
        <dbReference type="Pfam" id="PF09851"/>
    </source>
</evidence>